<dbReference type="InterPro" id="IPR019369">
    <property type="entry name" value="Efm5/EEF1AKMT1"/>
</dbReference>
<dbReference type="InterPro" id="IPR041370">
    <property type="entry name" value="Mlase_EEF1AKMT1/ZCCHC4"/>
</dbReference>
<dbReference type="InParanoid" id="A0A3N4LD77"/>
<dbReference type="Proteomes" id="UP000267821">
    <property type="component" value="Unassembled WGS sequence"/>
</dbReference>
<proteinExistence type="inferred from homology"/>
<name>A0A3N4LD77_9PEZI</name>
<keyword evidence="2 5" id="KW-0963">Cytoplasm</keyword>
<evidence type="ECO:0000256" key="3">
    <source>
        <dbReference type="ARBA" id="ARBA00022603"/>
    </source>
</evidence>
<comment type="subcellular location">
    <subcellularLocation>
        <location evidence="1 5">Cytoplasm</location>
    </subcellularLocation>
</comment>
<reference evidence="7 8" key="1">
    <citation type="journal article" date="2018" name="Nat. Ecol. Evol.">
        <title>Pezizomycetes genomes reveal the molecular basis of ectomycorrhizal truffle lifestyle.</title>
        <authorList>
            <person name="Murat C."/>
            <person name="Payen T."/>
            <person name="Noel B."/>
            <person name="Kuo A."/>
            <person name="Morin E."/>
            <person name="Chen J."/>
            <person name="Kohler A."/>
            <person name="Krizsan K."/>
            <person name="Balestrini R."/>
            <person name="Da Silva C."/>
            <person name="Montanini B."/>
            <person name="Hainaut M."/>
            <person name="Levati E."/>
            <person name="Barry K.W."/>
            <person name="Belfiori B."/>
            <person name="Cichocki N."/>
            <person name="Clum A."/>
            <person name="Dockter R.B."/>
            <person name="Fauchery L."/>
            <person name="Guy J."/>
            <person name="Iotti M."/>
            <person name="Le Tacon F."/>
            <person name="Lindquist E.A."/>
            <person name="Lipzen A."/>
            <person name="Malagnac F."/>
            <person name="Mello A."/>
            <person name="Molinier V."/>
            <person name="Miyauchi S."/>
            <person name="Poulain J."/>
            <person name="Riccioni C."/>
            <person name="Rubini A."/>
            <person name="Sitrit Y."/>
            <person name="Splivallo R."/>
            <person name="Traeger S."/>
            <person name="Wang M."/>
            <person name="Zifcakova L."/>
            <person name="Wipf D."/>
            <person name="Zambonelli A."/>
            <person name="Paolocci F."/>
            <person name="Nowrousian M."/>
            <person name="Ottonello S."/>
            <person name="Baldrian P."/>
            <person name="Spatafora J.W."/>
            <person name="Henrissat B."/>
            <person name="Nagy L.G."/>
            <person name="Aury J.M."/>
            <person name="Wincker P."/>
            <person name="Grigoriev I.V."/>
            <person name="Bonfante P."/>
            <person name="Martin F.M."/>
        </authorList>
    </citation>
    <scope>NUCLEOTIDE SEQUENCE [LARGE SCALE GENOMIC DNA]</scope>
    <source>
        <strain evidence="7 8">ATCC MYA-4762</strain>
    </source>
</reference>
<comment type="similarity">
    <text evidence="5">Belongs to the class I-like SAM-binding methyltransferase superfamily. EFM5 family.</text>
</comment>
<keyword evidence="4 5" id="KW-0808">Transferase</keyword>
<evidence type="ECO:0000313" key="8">
    <source>
        <dbReference type="Proteomes" id="UP000267821"/>
    </source>
</evidence>
<dbReference type="AlphaFoldDB" id="A0A3N4LD77"/>
<keyword evidence="3 5" id="KW-0489">Methyltransferase</keyword>
<gene>
    <name evidence="5" type="primary">EFM5</name>
    <name evidence="7" type="ORF">L211DRAFT_813120</name>
</gene>
<evidence type="ECO:0000256" key="5">
    <source>
        <dbReference type="HAMAP-Rule" id="MF_03187"/>
    </source>
</evidence>
<dbReference type="EC" id="2.1.1.-" evidence="5"/>
<dbReference type="OrthoDB" id="206354at2759"/>
<dbReference type="EMBL" id="ML121569">
    <property type="protein sequence ID" value="RPB20656.1"/>
    <property type="molecule type" value="Genomic_DNA"/>
</dbReference>
<organism evidence="7 8">
    <name type="scientific">Terfezia boudieri ATCC MYA-4762</name>
    <dbReference type="NCBI Taxonomy" id="1051890"/>
    <lineage>
        <taxon>Eukaryota</taxon>
        <taxon>Fungi</taxon>
        <taxon>Dikarya</taxon>
        <taxon>Ascomycota</taxon>
        <taxon>Pezizomycotina</taxon>
        <taxon>Pezizomycetes</taxon>
        <taxon>Pezizales</taxon>
        <taxon>Pezizaceae</taxon>
        <taxon>Terfezia</taxon>
    </lineage>
</organism>
<comment type="function">
    <text evidence="5">S-adenosyl-L-methionine-dependent protein-lysine N-methyltransferase that trimethylates elongation factor 1-alpha at 'Lys-79'.</text>
</comment>
<evidence type="ECO:0000256" key="2">
    <source>
        <dbReference type="ARBA" id="ARBA00022490"/>
    </source>
</evidence>
<dbReference type="PANTHER" id="PTHR13200">
    <property type="entry name" value="EEF1A LYSINE METHYLTRANSFERASE 1"/>
    <property type="match status" value="1"/>
</dbReference>
<dbReference type="GO" id="GO:0032259">
    <property type="term" value="P:methylation"/>
    <property type="evidence" value="ECO:0007669"/>
    <property type="project" value="UniProtKB-KW"/>
</dbReference>
<evidence type="ECO:0000313" key="7">
    <source>
        <dbReference type="EMBL" id="RPB20656.1"/>
    </source>
</evidence>
<dbReference type="STRING" id="1051890.A0A3N4LD77"/>
<evidence type="ECO:0000256" key="1">
    <source>
        <dbReference type="ARBA" id="ARBA00004496"/>
    </source>
</evidence>
<dbReference type="GO" id="GO:0005737">
    <property type="term" value="C:cytoplasm"/>
    <property type="evidence" value="ECO:0007669"/>
    <property type="project" value="UniProtKB-SubCell"/>
</dbReference>
<sequence>MEEDYEPLTLPSDTLAHLQAFLSERREREERFQALASQAERDHEARTSATADPTASTFATAGISMDLFSEDWQMSQFWYDKSTQLALAEELTFADFQFRTRPVTEPSEPINVAIVSAPSVFVHLLSLQRNGVIPKHIHPTLLEFDSRFSLLCPFPDPSAPRFVEYDFNHPLRLPSDLQGRFDSVLVDPPFLSAECQAGAAVTVRWLLKKTPEGVSPTELEKGVGRRVIVCTGERVAQLIERYYAKEGVRETEWNVVHERGLSNPFSCFSSYQGKRWRWKTIEDADL</sequence>
<feature type="region of interest" description="Disordered" evidence="6">
    <location>
        <begin position="34"/>
        <end position="53"/>
    </location>
</feature>
<dbReference type="HAMAP" id="MF_03187">
    <property type="entry name" value="Methyltr_EFM5"/>
    <property type="match status" value="1"/>
</dbReference>
<evidence type="ECO:0000256" key="6">
    <source>
        <dbReference type="SAM" id="MobiDB-lite"/>
    </source>
</evidence>
<dbReference type="Pfam" id="PF10237">
    <property type="entry name" value="N6-adenineMlase"/>
    <property type="match status" value="1"/>
</dbReference>
<keyword evidence="8" id="KW-1185">Reference proteome</keyword>
<dbReference type="PANTHER" id="PTHR13200:SF0">
    <property type="entry name" value="EEF1A LYSINE METHYLTRANSFERASE 1"/>
    <property type="match status" value="1"/>
</dbReference>
<dbReference type="GO" id="GO:0016279">
    <property type="term" value="F:protein-lysine N-methyltransferase activity"/>
    <property type="evidence" value="ECO:0007669"/>
    <property type="project" value="UniProtKB-UniRule"/>
</dbReference>
<protein>
    <recommendedName>
        <fullName evidence="5">Protein-lysine N-methyltransferase EFM5</fullName>
        <ecNumber evidence="5">2.1.1.-</ecNumber>
    </recommendedName>
    <alternativeName>
        <fullName evidence="5">Elongation factor methyltransferase 5</fullName>
    </alternativeName>
</protein>
<accession>A0A3N4LD77</accession>
<dbReference type="FunCoup" id="A0A3N4LD77">
    <property type="interactions" value="293"/>
</dbReference>
<evidence type="ECO:0000256" key="4">
    <source>
        <dbReference type="ARBA" id="ARBA00022679"/>
    </source>
</evidence>